<dbReference type="NCBIfam" id="TIGR01730">
    <property type="entry name" value="RND_mfp"/>
    <property type="match status" value="1"/>
</dbReference>
<dbReference type="EMBL" id="CP157743">
    <property type="protein sequence ID" value="XBS20410.1"/>
    <property type="molecule type" value="Genomic_DNA"/>
</dbReference>
<evidence type="ECO:0000259" key="5">
    <source>
        <dbReference type="Pfam" id="PF25975"/>
    </source>
</evidence>
<dbReference type="Gene3D" id="2.40.50.100">
    <property type="match status" value="1"/>
</dbReference>
<keyword evidence="2" id="KW-0813">Transport</keyword>
<organism evidence="6 7">
    <name type="scientific">Methylomarinum roseum</name>
    <dbReference type="NCBI Taxonomy" id="3067653"/>
    <lineage>
        <taxon>Bacteria</taxon>
        <taxon>Pseudomonadati</taxon>
        <taxon>Pseudomonadota</taxon>
        <taxon>Gammaproteobacteria</taxon>
        <taxon>Methylococcales</taxon>
        <taxon>Methylococcaceae</taxon>
        <taxon>Methylomarinum</taxon>
    </lineage>
</organism>
<dbReference type="PANTHER" id="PTHR30097:SF15">
    <property type="entry name" value="CATION EFFLUX SYSTEM PROTEIN CUSB"/>
    <property type="match status" value="1"/>
</dbReference>
<dbReference type="GO" id="GO:0016020">
    <property type="term" value="C:membrane"/>
    <property type="evidence" value="ECO:0007669"/>
    <property type="project" value="InterPro"/>
</dbReference>
<dbReference type="Proteomes" id="UP001225378">
    <property type="component" value="Chromosome"/>
</dbReference>
<keyword evidence="7" id="KW-1185">Reference proteome</keyword>
<proteinExistence type="inferred from homology"/>
<feature type="signal peptide" evidence="4">
    <location>
        <begin position="1"/>
        <end position="20"/>
    </location>
</feature>
<sequence>MKRFITTALLMLLAGLTACKEPSSEQGEQAQQPQSYVFTDYTDATELFVEFSALIVGQTSSFAAHFSNMRTFRPVERGVVTVILSGGGQPEERFSVDQAAVAGIFIPKAQPRYAGVRQLTLELQSDSLNARHALGAITVYPDLKTALANAGEESEDGNDITFLKEQQWKVDFATEVVTRQPLQPSVRALASIKAATGHEAWVSAPLNGHVLTEASGVPKVGGRVKKGQVLATLGARLSGSSDLAELEMSVQTARARYQLADSERQRLQKLFNEQAVAKRRLLEAESNAKVTRAELQAAQKRLRQTHQQAAGGTSGVKLYAPINGVLTAVNIAAGSYVEEGDALFQLIDPQTLWLETRVAEADSGRLGPPERVGFKVAGMEKSFTIKLGENGQLVAYGQLVDSVTRTLPLVFEFDNADLKLAAGLLAEARLYHGDSRLALAVPETALIDDNGQDVVFVHASGESFQRRVLRLGIRDQGYAEVLSGLNDGERVVTTGAYLVHLASSSTQPAAHGHAH</sequence>
<dbReference type="GO" id="GO:0046914">
    <property type="term" value="F:transition metal ion binding"/>
    <property type="evidence" value="ECO:0007669"/>
    <property type="project" value="TreeGrafter"/>
</dbReference>
<keyword evidence="3" id="KW-0175">Coiled coil</keyword>
<evidence type="ECO:0000256" key="2">
    <source>
        <dbReference type="ARBA" id="ARBA00022448"/>
    </source>
</evidence>
<dbReference type="PROSITE" id="PS51257">
    <property type="entry name" value="PROKAR_LIPOPROTEIN"/>
    <property type="match status" value="1"/>
</dbReference>
<dbReference type="SUPFAM" id="SSF111369">
    <property type="entry name" value="HlyD-like secretion proteins"/>
    <property type="match status" value="1"/>
</dbReference>
<evidence type="ECO:0000313" key="7">
    <source>
        <dbReference type="Proteomes" id="UP001225378"/>
    </source>
</evidence>
<feature type="chain" id="PRO_5043425665" evidence="4">
    <location>
        <begin position="21"/>
        <end position="515"/>
    </location>
</feature>
<keyword evidence="4" id="KW-0732">Signal</keyword>
<evidence type="ECO:0000256" key="4">
    <source>
        <dbReference type="SAM" id="SignalP"/>
    </source>
</evidence>
<comment type="similarity">
    <text evidence="1">Belongs to the membrane fusion protein (MFP) (TC 8.A.1) family.</text>
</comment>
<dbReference type="Gene3D" id="2.40.30.170">
    <property type="match status" value="1"/>
</dbReference>
<dbReference type="GO" id="GO:0022857">
    <property type="term" value="F:transmembrane transporter activity"/>
    <property type="evidence" value="ECO:0007669"/>
    <property type="project" value="InterPro"/>
</dbReference>
<accession>A0AAU7NTR7</accession>
<dbReference type="FunFam" id="2.40.420.20:FF:000006">
    <property type="entry name" value="RND family efflux transporter MFP subunit"/>
    <property type="match status" value="1"/>
</dbReference>
<dbReference type="KEGG" id="mech:Q9L42_018995"/>
<dbReference type="RefSeq" id="WP_305906813.1">
    <property type="nucleotide sequence ID" value="NZ_CP157743.1"/>
</dbReference>
<protein>
    <submittedName>
        <fullName evidence="6">Efflux RND transporter periplasmic adaptor subunit</fullName>
    </submittedName>
</protein>
<feature type="coiled-coil region" evidence="3">
    <location>
        <begin position="243"/>
        <end position="308"/>
    </location>
</feature>
<dbReference type="Gene3D" id="1.10.287.470">
    <property type="entry name" value="Helix hairpin bin"/>
    <property type="match status" value="1"/>
</dbReference>
<gene>
    <name evidence="6" type="ORF">Q9L42_018995</name>
</gene>
<dbReference type="InterPro" id="IPR006143">
    <property type="entry name" value="RND_pump_MFP"/>
</dbReference>
<reference evidence="6 7" key="1">
    <citation type="journal article" date="2024" name="Microbiology">
        <title>Methylomarinum rosea sp. nov., a novel halophilic methanotrophic bacterium from the hypersaline Lake Elton.</title>
        <authorList>
            <person name="Suleimanov R.Z."/>
            <person name="Oshkin I.Y."/>
            <person name="Danilova O.V."/>
            <person name="Suzina N.E."/>
            <person name="Dedysh S.N."/>
        </authorList>
    </citation>
    <scope>NUCLEOTIDE SEQUENCE [LARGE SCALE GENOMIC DNA]</scope>
    <source>
        <strain evidence="6 7">Ch1-1</strain>
    </source>
</reference>
<feature type="domain" description="CzcB-like C-terminal circularly permuted SH3-like" evidence="5">
    <location>
        <begin position="439"/>
        <end position="499"/>
    </location>
</feature>
<dbReference type="GO" id="GO:0030288">
    <property type="term" value="C:outer membrane-bounded periplasmic space"/>
    <property type="evidence" value="ECO:0007669"/>
    <property type="project" value="TreeGrafter"/>
</dbReference>
<dbReference type="InterPro" id="IPR058649">
    <property type="entry name" value="CzcB_C"/>
</dbReference>
<dbReference type="GO" id="GO:0060003">
    <property type="term" value="P:copper ion export"/>
    <property type="evidence" value="ECO:0007669"/>
    <property type="project" value="TreeGrafter"/>
</dbReference>
<name>A0AAU7NTR7_9GAMM</name>
<dbReference type="Gene3D" id="2.40.420.20">
    <property type="match status" value="1"/>
</dbReference>
<dbReference type="InterPro" id="IPR051909">
    <property type="entry name" value="MFP_Cation_Efflux"/>
</dbReference>
<evidence type="ECO:0000256" key="1">
    <source>
        <dbReference type="ARBA" id="ARBA00009477"/>
    </source>
</evidence>
<dbReference type="Pfam" id="PF25975">
    <property type="entry name" value="CzcB_C"/>
    <property type="match status" value="1"/>
</dbReference>
<dbReference type="PANTHER" id="PTHR30097">
    <property type="entry name" value="CATION EFFLUX SYSTEM PROTEIN CUSB"/>
    <property type="match status" value="1"/>
</dbReference>
<dbReference type="GO" id="GO:0015679">
    <property type="term" value="P:plasma membrane copper ion transport"/>
    <property type="evidence" value="ECO:0007669"/>
    <property type="project" value="TreeGrafter"/>
</dbReference>
<dbReference type="AlphaFoldDB" id="A0AAU7NTR7"/>
<evidence type="ECO:0000256" key="3">
    <source>
        <dbReference type="SAM" id="Coils"/>
    </source>
</evidence>
<evidence type="ECO:0000313" key="6">
    <source>
        <dbReference type="EMBL" id="XBS20410.1"/>
    </source>
</evidence>